<evidence type="ECO:0000256" key="7">
    <source>
        <dbReference type="HAMAP-Rule" id="MF_00500"/>
    </source>
</evidence>
<gene>
    <name evidence="7" type="primary">rpsT</name>
    <name evidence="7" type="synonym">rps20</name>
    <name evidence="8" type="ORF">TH68_08915</name>
</gene>
<dbReference type="PANTHER" id="PTHR33398">
    <property type="entry name" value="30S RIBOSOMAL PROTEIN S20"/>
    <property type="match status" value="1"/>
</dbReference>
<sequence>MANIKSAQKRIAIAERNRLRNRMYNAGMRTLVKKCLGTCTAYGDHPDETGRELVATSIRVAFSRIDKAVKRGVLHRNAAAHQKSRLSQAVKQALEPVAPAPSANG</sequence>
<dbReference type="Pfam" id="PF01649">
    <property type="entry name" value="Ribosomal_S20p"/>
    <property type="match status" value="1"/>
</dbReference>
<dbReference type="EMBL" id="JXUO01000284">
    <property type="protein sequence ID" value="KKZ11332.1"/>
    <property type="molecule type" value="Genomic_DNA"/>
</dbReference>
<dbReference type="GO" id="GO:0005829">
    <property type="term" value="C:cytosol"/>
    <property type="evidence" value="ECO:0007669"/>
    <property type="project" value="TreeGrafter"/>
</dbReference>
<protein>
    <recommendedName>
        <fullName evidence="6 7">Small ribosomal subunit protein bS20</fullName>
    </recommendedName>
</protein>
<evidence type="ECO:0000256" key="3">
    <source>
        <dbReference type="ARBA" id="ARBA00022884"/>
    </source>
</evidence>
<evidence type="ECO:0000256" key="1">
    <source>
        <dbReference type="ARBA" id="ARBA00007634"/>
    </source>
</evidence>
<comment type="function">
    <text evidence="7">Binds directly to 16S ribosomal RNA.</text>
</comment>
<name>A0A6N3XBB2_9SYNE</name>
<dbReference type="Gene3D" id="1.20.58.110">
    <property type="entry name" value="Ribosomal protein S20"/>
    <property type="match status" value="1"/>
</dbReference>
<dbReference type="InterPro" id="IPR036510">
    <property type="entry name" value="Ribosomal_bS20_sf"/>
</dbReference>
<evidence type="ECO:0000313" key="8">
    <source>
        <dbReference type="EMBL" id="KKZ11332.1"/>
    </source>
</evidence>
<accession>A0A6N3XBB2</accession>
<keyword evidence="5 7" id="KW-0687">Ribonucleoprotein</keyword>
<proteinExistence type="inferred from homology"/>
<keyword evidence="3 7" id="KW-0694">RNA-binding</keyword>
<dbReference type="NCBIfam" id="TIGR00029">
    <property type="entry name" value="S20"/>
    <property type="match status" value="1"/>
</dbReference>
<dbReference type="AlphaFoldDB" id="A0A6N3XBB2"/>
<evidence type="ECO:0000256" key="4">
    <source>
        <dbReference type="ARBA" id="ARBA00022980"/>
    </source>
</evidence>
<dbReference type="PANTHER" id="PTHR33398:SF1">
    <property type="entry name" value="SMALL RIBOSOMAL SUBUNIT PROTEIN BS20C"/>
    <property type="match status" value="1"/>
</dbReference>
<keyword evidence="4 7" id="KW-0689">Ribosomal protein</keyword>
<evidence type="ECO:0000313" key="9">
    <source>
        <dbReference type="Proteomes" id="UP000035054"/>
    </source>
</evidence>
<keyword evidence="2 7" id="KW-0699">rRNA-binding</keyword>
<dbReference type="GO" id="GO:0015935">
    <property type="term" value="C:small ribosomal subunit"/>
    <property type="evidence" value="ECO:0007669"/>
    <property type="project" value="TreeGrafter"/>
</dbReference>
<dbReference type="Proteomes" id="UP000035054">
    <property type="component" value="Unassembled WGS sequence"/>
</dbReference>
<comment type="caution">
    <text evidence="8">The sequence shown here is derived from an EMBL/GenBank/DDBJ whole genome shotgun (WGS) entry which is preliminary data.</text>
</comment>
<evidence type="ECO:0000256" key="5">
    <source>
        <dbReference type="ARBA" id="ARBA00023274"/>
    </source>
</evidence>
<dbReference type="HAMAP" id="MF_00500">
    <property type="entry name" value="Ribosomal_bS20"/>
    <property type="match status" value="1"/>
</dbReference>
<dbReference type="SUPFAM" id="SSF46992">
    <property type="entry name" value="Ribosomal protein S20"/>
    <property type="match status" value="1"/>
</dbReference>
<evidence type="ECO:0000256" key="2">
    <source>
        <dbReference type="ARBA" id="ARBA00022730"/>
    </source>
</evidence>
<dbReference type="GO" id="GO:0006412">
    <property type="term" value="P:translation"/>
    <property type="evidence" value="ECO:0007669"/>
    <property type="project" value="UniProtKB-UniRule"/>
</dbReference>
<dbReference type="GO" id="GO:0003735">
    <property type="term" value="F:structural constituent of ribosome"/>
    <property type="evidence" value="ECO:0007669"/>
    <property type="project" value="InterPro"/>
</dbReference>
<comment type="similarity">
    <text evidence="1 7">Belongs to the bacterial ribosomal protein bS20 family.</text>
</comment>
<dbReference type="InterPro" id="IPR002583">
    <property type="entry name" value="Ribosomal_bS20"/>
</dbReference>
<dbReference type="GO" id="GO:0070181">
    <property type="term" value="F:small ribosomal subunit rRNA binding"/>
    <property type="evidence" value="ECO:0007669"/>
    <property type="project" value="TreeGrafter"/>
</dbReference>
<organism evidence="8 9">
    <name type="scientific">Candidatus Synechococcus spongiarum 142</name>
    <dbReference type="NCBI Taxonomy" id="1608213"/>
    <lineage>
        <taxon>Bacteria</taxon>
        <taxon>Bacillati</taxon>
        <taxon>Cyanobacteriota</taxon>
        <taxon>Cyanophyceae</taxon>
        <taxon>Synechococcales</taxon>
        <taxon>Synechococcaceae</taxon>
        <taxon>Synechococcus</taxon>
    </lineage>
</organism>
<evidence type="ECO:0000256" key="6">
    <source>
        <dbReference type="ARBA" id="ARBA00035136"/>
    </source>
</evidence>
<reference evidence="8 9" key="1">
    <citation type="submission" date="2015-01" db="EMBL/GenBank/DDBJ databases">
        <title>Lifestyle Evolution in Cyanobacterial Symbionts of Sponges.</title>
        <authorList>
            <person name="Burgsdorf I."/>
            <person name="Slaby B.M."/>
            <person name="Handley K.M."/>
            <person name="Haber M."/>
            <person name="Blom J."/>
            <person name="Marshall C.W."/>
            <person name="Gilbert J.A."/>
            <person name="Hentschel U."/>
            <person name="Steindler L."/>
        </authorList>
    </citation>
    <scope>NUCLEOTIDE SEQUENCE [LARGE SCALE GENOMIC DNA]</scope>
    <source>
        <strain evidence="8">142</strain>
    </source>
</reference>